<proteinExistence type="predicted"/>
<dbReference type="Proteomes" id="UP000007033">
    <property type="component" value="Chromosome"/>
</dbReference>
<dbReference type="KEGG" id="lam:LA2_05885"/>
<organism evidence="1 2">
    <name type="scientific">Lactobacillus amylovorus (strain GRL 1112)</name>
    <dbReference type="NCBI Taxonomy" id="695560"/>
    <lineage>
        <taxon>Bacteria</taxon>
        <taxon>Bacillati</taxon>
        <taxon>Bacillota</taxon>
        <taxon>Bacilli</taxon>
        <taxon>Lactobacillales</taxon>
        <taxon>Lactobacillaceae</taxon>
        <taxon>Lactobacillus</taxon>
    </lineage>
</organism>
<dbReference type="EMBL" id="CP002338">
    <property type="protein sequence ID" value="ADQ59136.1"/>
    <property type="molecule type" value="Genomic_DNA"/>
</dbReference>
<reference evidence="1 2" key="1">
    <citation type="journal article" date="2011" name="J. Bacteriol.">
        <title>Genome sequence of Lactobacillus amylovorus GRL1112.</title>
        <authorList>
            <person name="Kant R."/>
            <person name="Paulin L."/>
            <person name="Alatalo E."/>
            <person name="de Vos W.M."/>
            <person name="Palva A."/>
        </authorList>
    </citation>
    <scope>NUCLEOTIDE SEQUENCE [LARGE SCALE GENOMIC DNA]</scope>
    <source>
        <strain evidence="1 2">GRL 1112</strain>
    </source>
</reference>
<protein>
    <submittedName>
        <fullName evidence="1">Uncharacterized protein</fullName>
    </submittedName>
</protein>
<dbReference type="HOGENOM" id="CLU_1935293_0_0_9"/>
<sequence>MIDHLIFDRFNWFKRTVDEIPSLVPTSGTIKAGTQILKYGVATQDVTLEIHGFLRAGASVGGNNQTISKITEDSFLIRDSKAPMIEVSNDGRLDSIQPVSLPVKLFTNVKWGGKRLLSHLYQALRRVVIA</sequence>
<accession>E4SIY7</accession>
<dbReference type="RefSeq" id="WP_013437931.1">
    <property type="nucleotide sequence ID" value="NC_014724.1"/>
</dbReference>
<dbReference type="AlphaFoldDB" id="E4SIY7"/>
<gene>
    <name evidence="1" type="ordered locus">LA2_05885</name>
</gene>
<evidence type="ECO:0000313" key="1">
    <source>
        <dbReference type="EMBL" id="ADQ59136.1"/>
    </source>
</evidence>
<name>E4SIY7_LACAR</name>
<evidence type="ECO:0000313" key="2">
    <source>
        <dbReference type="Proteomes" id="UP000007033"/>
    </source>
</evidence>